<dbReference type="SMART" id="SM00906">
    <property type="entry name" value="Fungal_trans"/>
    <property type="match status" value="1"/>
</dbReference>
<evidence type="ECO:0000256" key="5">
    <source>
        <dbReference type="ARBA" id="ARBA00023242"/>
    </source>
</evidence>
<dbReference type="PANTHER" id="PTHR47338">
    <property type="entry name" value="ZN(II)2CYS6 TRANSCRIPTION FACTOR (EUROFUNG)-RELATED"/>
    <property type="match status" value="1"/>
</dbReference>
<name>A0A6A7ATW4_9PLEO</name>
<dbReference type="Proteomes" id="UP000799423">
    <property type="component" value="Unassembled WGS sequence"/>
</dbReference>
<dbReference type="PANTHER" id="PTHR47338:SF10">
    <property type="entry name" value="TRANSCRIPTION FACTOR DOMAIN-CONTAINING PROTEIN-RELATED"/>
    <property type="match status" value="1"/>
</dbReference>
<dbReference type="OrthoDB" id="3862662at2759"/>
<dbReference type="Pfam" id="PF04082">
    <property type="entry name" value="Fungal_trans"/>
    <property type="match status" value="1"/>
</dbReference>
<evidence type="ECO:0000259" key="6">
    <source>
        <dbReference type="SMART" id="SM00906"/>
    </source>
</evidence>
<protein>
    <recommendedName>
        <fullName evidence="6">Xylanolytic transcriptional activator regulatory domain-containing protein</fullName>
    </recommendedName>
</protein>
<dbReference type="AlphaFoldDB" id="A0A6A7ATW4"/>
<keyword evidence="4" id="KW-0804">Transcription</keyword>
<proteinExistence type="predicted"/>
<dbReference type="GO" id="GO:0000981">
    <property type="term" value="F:DNA-binding transcription factor activity, RNA polymerase II-specific"/>
    <property type="evidence" value="ECO:0007669"/>
    <property type="project" value="InterPro"/>
</dbReference>
<evidence type="ECO:0000313" key="8">
    <source>
        <dbReference type="Proteomes" id="UP000799423"/>
    </source>
</evidence>
<keyword evidence="8" id="KW-1185">Reference proteome</keyword>
<evidence type="ECO:0000256" key="3">
    <source>
        <dbReference type="ARBA" id="ARBA00023015"/>
    </source>
</evidence>
<dbReference type="InterPro" id="IPR007219">
    <property type="entry name" value="XnlR_reg_dom"/>
</dbReference>
<keyword evidence="3" id="KW-0805">Transcription regulation</keyword>
<keyword evidence="5" id="KW-0539">Nucleus</keyword>
<dbReference type="GO" id="GO:0003677">
    <property type="term" value="F:DNA binding"/>
    <property type="evidence" value="ECO:0007669"/>
    <property type="project" value="InterPro"/>
</dbReference>
<organism evidence="7 8">
    <name type="scientific">Plenodomus tracheiphilus IPT5</name>
    <dbReference type="NCBI Taxonomy" id="1408161"/>
    <lineage>
        <taxon>Eukaryota</taxon>
        <taxon>Fungi</taxon>
        <taxon>Dikarya</taxon>
        <taxon>Ascomycota</taxon>
        <taxon>Pezizomycotina</taxon>
        <taxon>Dothideomycetes</taxon>
        <taxon>Pleosporomycetidae</taxon>
        <taxon>Pleosporales</taxon>
        <taxon>Pleosporineae</taxon>
        <taxon>Leptosphaeriaceae</taxon>
        <taxon>Plenodomus</taxon>
    </lineage>
</organism>
<dbReference type="GO" id="GO:0006351">
    <property type="term" value="P:DNA-templated transcription"/>
    <property type="evidence" value="ECO:0007669"/>
    <property type="project" value="InterPro"/>
</dbReference>
<dbReference type="CDD" id="cd12148">
    <property type="entry name" value="fungal_TF_MHR"/>
    <property type="match status" value="1"/>
</dbReference>
<evidence type="ECO:0000313" key="7">
    <source>
        <dbReference type="EMBL" id="KAF2845807.1"/>
    </source>
</evidence>
<keyword evidence="2" id="KW-0479">Metal-binding</keyword>
<dbReference type="GO" id="GO:0005634">
    <property type="term" value="C:nucleus"/>
    <property type="evidence" value="ECO:0007669"/>
    <property type="project" value="UniProtKB-SubCell"/>
</dbReference>
<comment type="subcellular location">
    <subcellularLocation>
        <location evidence="1">Nucleus</location>
    </subcellularLocation>
</comment>
<evidence type="ECO:0000256" key="1">
    <source>
        <dbReference type="ARBA" id="ARBA00004123"/>
    </source>
</evidence>
<feature type="domain" description="Xylanolytic transcriptional activator regulatory" evidence="6">
    <location>
        <begin position="230"/>
        <end position="308"/>
    </location>
</feature>
<reference evidence="7" key="1">
    <citation type="submission" date="2020-01" db="EMBL/GenBank/DDBJ databases">
        <authorList>
            <consortium name="DOE Joint Genome Institute"/>
            <person name="Haridas S."/>
            <person name="Albert R."/>
            <person name="Binder M."/>
            <person name="Bloem J."/>
            <person name="Labutti K."/>
            <person name="Salamov A."/>
            <person name="Andreopoulos B."/>
            <person name="Baker S.E."/>
            <person name="Barry K."/>
            <person name="Bills G."/>
            <person name="Bluhm B.H."/>
            <person name="Cannon C."/>
            <person name="Castanera R."/>
            <person name="Culley D.E."/>
            <person name="Daum C."/>
            <person name="Ezra D."/>
            <person name="Gonzalez J.B."/>
            <person name="Henrissat B."/>
            <person name="Kuo A."/>
            <person name="Liang C."/>
            <person name="Lipzen A."/>
            <person name="Lutzoni F."/>
            <person name="Magnuson J."/>
            <person name="Mondo S."/>
            <person name="Nolan M."/>
            <person name="Ohm R."/>
            <person name="Pangilinan J."/>
            <person name="Park H.-J."/>
            <person name="Ramirez L."/>
            <person name="Alfaro M."/>
            <person name="Sun H."/>
            <person name="Tritt A."/>
            <person name="Yoshinaga Y."/>
            <person name="Zwiers L.-H."/>
            <person name="Turgeon B.G."/>
            <person name="Goodwin S.B."/>
            <person name="Spatafora J.W."/>
            <person name="Crous P.W."/>
            <person name="Grigoriev I.V."/>
        </authorList>
    </citation>
    <scope>NUCLEOTIDE SEQUENCE</scope>
    <source>
        <strain evidence="7">IPT5</strain>
    </source>
</reference>
<accession>A0A6A7ATW4</accession>
<sequence length="556" mass="62783">MRAFNDDVDWLFPLLENNSLAGPSMDRTSPDLAEMFTLDDTVDYTGLEQPHNLDFTHQQGEPKSAQDLVDFTTSELGFENAILQPPSTYSNSCDSNSSKTDSPRNYTLPAPIFTELMDLFFDHVQPWLPILHKTRFLRRYGVHLCNDDPFTDLASDEAFLLSTAFALAARYSSHDSLVKTPAVDRGHKFFETAGDYLSKCRALTSPTLAYLQGTIMYAFYYYNRGVFLQGWVHAGICVQLAYELGLENMDDEDSSAPQDMTWSEREEMRRAWWLVWELDMFGSIVSSRPVMIDCMRMSVLLPVSDEQWFSDVEIASARLLSDPGTCWKSLNRTENQSARAWFLVANHLMSQVQSSRQRKDGISPEMQIRLENDISCMRLALPPSMSLEADHTNSNPASMHDRNWVIGTHLMLLSASWYMRGIGARTSGTSLSPKSFAYDKARILSTWKPEQVAVAHPFYTFLLVNPFSDHHDAHAKDPISLSSCRDLSRLLLRQFASKWTVGLIASRIDEICEHEASSTSPNEDLVRRYLTCFVTPASVLSPKSSSLTSLVASDVS</sequence>
<gene>
    <name evidence="7" type="ORF">T440DRAFT_522385</name>
</gene>
<dbReference type="InterPro" id="IPR050815">
    <property type="entry name" value="TF_fung"/>
</dbReference>
<evidence type="ECO:0000256" key="4">
    <source>
        <dbReference type="ARBA" id="ARBA00023163"/>
    </source>
</evidence>
<dbReference type="GO" id="GO:0008270">
    <property type="term" value="F:zinc ion binding"/>
    <property type="evidence" value="ECO:0007669"/>
    <property type="project" value="InterPro"/>
</dbReference>
<evidence type="ECO:0000256" key="2">
    <source>
        <dbReference type="ARBA" id="ARBA00022723"/>
    </source>
</evidence>
<dbReference type="EMBL" id="MU006342">
    <property type="protein sequence ID" value="KAF2845807.1"/>
    <property type="molecule type" value="Genomic_DNA"/>
</dbReference>